<dbReference type="PIRSF" id="PIRSF003128">
    <property type="entry name" value="RecN"/>
    <property type="match status" value="1"/>
</dbReference>
<keyword evidence="4" id="KW-0547">Nucleotide-binding</keyword>
<dbReference type="GO" id="GO:0005524">
    <property type="term" value="F:ATP binding"/>
    <property type="evidence" value="ECO:0007669"/>
    <property type="project" value="UniProtKB-KW"/>
</dbReference>
<dbReference type="FunFam" id="3.40.50.300:FF:000356">
    <property type="entry name" value="DNA repair protein RecN"/>
    <property type="match status" value="1"/>
</dbReference>
<dbReference type="GO" id="GO:0043590">
    <property type="term" value="C:bacterial nucleoid"/>
    <property type="evidence" value="ECO:0007669"/>
    <property type="project" value="TreeGrafter"/>
</dbReference>
<dbReference type="FunFam" id="3.40.50.300:FF:000319">
    <property type="entry name" value="DNA repair protein RecN"/>
    <property type="match status" value="1"/>
</dbReference>
<comment type="caution">
    <text evidence="11">The sequence shown here is derived from an EMBL/GenBank/DDBJ whole genome shotgun (WGS) entry which is preliminary data.</text>
</comment>
<evidence type="ECO:0000313" key="11">
    <source>
        <dbReference type="EMBL" id="PRO73693.1"/>
    </source>
</evidence>
<evidence type="ECO:0000256" key="5">
    <source>
        <dbReference type="ARBA" id="ARBA00022763"/>
    </source>
</evidence>
<dbReference type="EMBL" id="PVNP01000089">
    <property type="protein sequence ID" value="PRO73693.1"/>
    <property type="molecule type" value="Genomic_DNA"/>
</dbReference>
<keyword evidence="12" id="KW-1185">Reference proteome</keyword>
<dbReference type="Gene3D" id="3.40.50.300">
    <property type="entry name" value="P-loop containing nucleotide triphosphate hydrolases"/>
    <property type="match status" value="2"/>
</dbReference>
<evidence type="ECO:0000256" key="6">
    <source>
        <dbReference type="ARBA" id="ARBA00022840"/>
    </source>
</evidence>
<dbReference type="PANTHER" id="PTHR11059">
    <property type="entry name" value="DNA REPAIR PROTEIN RECN"/>
    <property type="match status" value="1"/>
</dbReference>
<dbReference type="CDD" id="cd03241">
    <property type="entry name" value="ABC_RecN"/>
    <property type="match status" value="2"/>
</dbReference>
<evidence type="ECO:0000256" key="7">
    <source>
        <dbReference type="ARBA" id="ARBA00023204"/>
    </source>
</evidence>
<dbReference type="InterPro" id="IPR003395">
    <property type="entry name" value="RecF/RecN/SMC_N"/>
</dbReference>
<dbReference type="OrthoDB" id="9806954at2"/>
<dbReference type="PANTHER" id="PTHR11059:SF0">
    <property type="entry name" value="DNA REPAIR PROTEIN RECN"/>
    <property type="match status" value="1"/>
</dbReference>
<evidence type="ECO:0000313" key="12">
    <source>
        <dbReference type="Proteomes" id="UP000238949"/>
    </source>
</evidence>
<evidence type="ECO:0000256" key="3">
    <source>
        <dbReference type="ARBA" id="ARBA00021315"/>
    </source>
</evidence>
<reference evidence="12" key="1">
    <citation type="journal article" date="2020" name="Int. J. Syst. Evol. Microbiol.">
        <title>Alteromonas alba sp. nov., a marine bacterium isolated from the seawater of the West Pacific Ocean.</title>
        <authorList>
            <person name="Sun C."/>
            <person name="Wu Y.-H."/>
            <person name="Xamxidin M."/>
            <person name="Cheng H."/>
            <person name="Xu X.-W."/>
        </authorList>
    </citation>
    <scope>NUCLEOTIDE SEQUENCE [LARGE SCALE GENOMIC DNA]</scope>
    <source>
        <strain evidence="12">190</strain>
    </source>
</reference>
<comment type="function">
    <text evidence="1 9">May be involved in recombinational repair of damaged DNA.</text>
</comment>
<dbReference type="GO" id="GO:0006310">
    <property type="term" value="P:DNA recombination"/>
    <property type="evidence" value="ECO:0007669"/>
    <property type="project" value="InterPro"/>
</dbReference>
<dbReference type="InterPro" id="IPR027417">
    <property type="entry name" value="P-loop_NTPase"/>
</dbReference>
<evidence type="ECO:0000256" key="8">
    <source>
        <dbReference type="ARBA" id="ARBA00033408"/>
    </source>
</evidence>
<organism evidence="11 12">
    <name type="scientific">Alteromonas alba</name>
    <dbReference type="NCBI Taxonomy" id="2079529"/>
    <lineage>
        <taxon>Bacteria</taxon>
        <taxon>Pseudomonadati</taxon>
        <taxon>Pseudomonadota</taxon>
        <taxon>Gammaproteobacteria</taxon>
        <taxon>Alteromonadales</taxon>
        <taxon>Alteromonadaceae</taxon>
        <taxon>Alteromonas/Salinimonas group</taxon>
        <taxon>Alteromonas</taxon>
    </lineage>
</organism>
<evidence type="ECO:0000259" key="10">
    <source>
        <dbReference type="Pfam" id="PF02463"/>
    </source>
</evidence>
<sequence length="561" mass="61901">MLSHLSVKNFAVVKEINIAFETGMTAMTGETGAGKSIAIDALSLCLGERADASAVRKGADKAEIIAYFSLLDAPLARNWLDENDVVLDDDPNTCFIRRLISKEGRSKAFINGVPVALQQLKQLGQFLLAIHGQNTHLQLLKDDVQRKLLDDFAEHGSLLSATASAYKHWQQLAKELSALEQAAQQRADREQLLSYQVAELDEFALAEGEFSELEAEHKRLSNGQTLLEEAQKSFYHLYEADEFNALSAIQTSIDKLSNLEDHDPALTPIVAMLNEAAIQVEESANELRSYCDQLEIDPMRLQQVEKRFAQAMELARKHQVMPETLYDHHQQLAEELAGLSANTQRLTSLQEELDNSHAKYIAASEKLSQSRYNAAGKLAEMVQTQIRTLNMPHAEFFIDVIYGEQARPSAVGMDTVVMKVATNPGQPQDRLDKVVSGGELSRIGLALQVISRDTSLTPTMIFDEVDTGISGPTASIVGQLLRRLGKENQVMCVTHLPQVAAQAHNQLFVTKTTENSETQTHILALTEQARIDELARLLAGDKITPNALANAKELLDNALAN</sequence>
<protein>
    <recommendedName>
        <fullName evidence="3 9">DNA repair protein RecN</fullName>
    </recommendedName>
    <alternativeName>
        <fullName evidence="8 9">Recombination protein N</fullName>
    </alternativeName>
</protein>
<feature type="domain" description="RecF/RecN/SMC N-terminal" evidence="10">
    <location>
        <begin position="1"/>
        <end position="514"/>
    </location>
</feature>
<keyword evidence="6" id="KW-0067">ATP-binding</keyword>
<evidence type="ECO:0000256" key="2">
    <source>
        <dbReference type="ARBA" id="ARBA00009441"/>
    </source>
</evidence>
<evidence type="ECO:0000256" key="9">
    <source>
        <dbReference type="PIRNR" id="PIRNR003128"/>
    </source>
</evidence>
<gene>
    <name evidence="11" type="ORF">C6Y40_09805</name>
</gene>
<dbReference type="SUPFAM" id="SSF52540">
    <property type="entry name" value="P-loop containing nucleoside triphosphate hydrolases"/>
    <property type="match status" value="2"/>
</dbReference>
<dbReference type="AlphaFoldDB" id="A0A2S9VB77"/>
<dbReference type="RefSeq" id="WP_105934438.1">
    <property type="nucleotide sequence ID" value="NZ_PVNP01000089.1"/>
</dbReference>
<comment type="similarity">
    <text evidence="2 9">Belongs to the RecN family.</text>
</comment>
<dbReference type="Proteomes" id="UP000238949">
    <property type="component" value="Unassembled WGS sequence"/>
</dbReference>
<keyword evidence="7 9" id="KW-0234">DNA repair</keyword>
<dbReference type="GO" id="GO:0006281">
    <property type="term" value="P:DNA repair"/>
    <property type="evidence" value="ECO:0007669"/>
    <property type="project" value="UniProtKB-KW"/>
</dbReference>
<accession>A0A2S9VB77</accession>
<evidence type="ECO:0000256" key="1">
    <source>
        <dbReference type="ARBA" id="ARBA00003618"/>
    </source>
</evidence>
<proteinExistence type="inferred from homology"/>
<name>A0A2S9VB77_9ALTE</name>
<dbReference type="GO" id="GO:0009432">
    <property type="term" value="P:SOS response"/>
    <property type="evidence" value="ECO:0007669"/>
    <property type="project" value="UniProtKB-ARBA"/>
</dbReference>
<evidence type="ECO:0000256" key="4">
    <source>
        <dbReference type="ARBA" id="ARBA00022741"/>
    </source>
</evidence>
<dbReference type="NCBIfam" id="NF008121">
    <property type="entry name" value="PRK10869.1"/>
    <property type="match status" value="1"/>
</dbReference>
<dbReference type="InterPro" id="IPR004604">
    <property type="entry name" value="DNA_recomb/repair_RecN"/>
</dbReference>
<dbReference type="Pfam" id="PF02463">
    <property type="entry name" value="SMC_N"/>
    <property type="match status" value="1"/>
</dbReference>
<dbReference type="NCBIfam" id="TIGR00634">
    <property type="entry name" value="recN"/>
    <property type="match status" value="1"/>
</dbReference>
<keyword evidence="5 9" id="KW-0227">DNA damage</keyword>